<accession>A0A426X7T1</accession>
<dbReference type="AlphaFoldDB" id="A0A426X7T1"/>
<evidence type="ECO:0000313" key="3">
    <source>
        <dbReference type="Proteomes" id="UP000287651"/>
    </source>
</evidence>
<protein>
    <submittedName>
        <fullName evidence="2">Uncharacterized protein</fullName>
    </submittedName>
</protein>
<dbReference type="EMBL" id="AMZH03024977">
    <property type="protein sequence ID" value="RRT35490.1"/>
    <property type="molecule type" value="Genomic_DNA"/>
</dbReference>
<sequence>MKKTSKTTPFLVSSLSPSHVSLPRETSSTKLEMAVAPRRGCLLARSRSSGTYRSRRKKRNRTHLLSRLLWFV</sequence>
<name>A0A426X7T1_ENSVE</name>
<organism evidence="2 3">
    <name type="scientific">Ensete ventricosum</name>
    <name type="common">Abyssinian banana</name>
    <name type="synonym">Musa ensete</name>
    <dbReference type="NCBI Taxonomy" id="4639"/>
    <lineage>
        <taxon>Eukaryota</taxon>
        <taxon>Viridiplantae</taxon>
        <taxon>Streptophyta</taxon>
        <taxon>Embryophyta</taxon>
        <taxon>Tracheophyta</taxon>
        <taxon>Spermatophyta</taxon>
        <taxon>Magnoliopsida</taxon>
        <taxon>Liliopsida</taxon>
        <taxon>Zingiberales</taxon>
        <taxon>Musaceae</taxon>
        <taxon>Ensete</taxon>
    </lineage>
</organism>
<dbReference type="Proteomes" id="UP000287651">
    <property type="component" value="Unassembled WGS sequence"/>
</dbReference>
<reference evidence="2 3" key="1">
    <citation type="journal article" date="2014" name="Agronomy (Basel)">
        <title>A Draft Genome Sequence for Ensete ventricosum, the Drought-Tolerant Tree Against Hunger.</title>
        <authorList>
            <person name="Harrison J."/>
            <person name="Moore K.A."/>
            <person name="Paszkiewicz K."/>
            <person name="Jones T."/>
            <person name="Grant M."/>
            <person name="Ambacheew D."/>
            <person name="Muzemil S."/>
            <person name="Studholme D.J."/>
        </authorList>
    </citation>
    <scope>NUCLEOTIDE SEQUENCE [LARGE SCALE GENOMIC DNA]</scope>
</reference>
<feature type="compositionally biased region" description="Low complexity" evidence="1">
    <location>
        <begin position="11"/>
        <end position="23"/>
    </location>
</feature>
<feature type="region of interest" description="Disordered" evidence="1">
    <location>
        <begin position="1"/>
        <end position="29"/>
    </location>
</feature>
<gene>
    <name evidence="2" type="ORF">B296_00056606</name>
</gene>
<proteinExistence type="predicted"/>
<evidence type="ECO:0000256" key="1">
    <source>
        <dbReference type="SAM" id="MobiDB-lite"/>
    </source>
</evidence>
<evidence type="ECO:0000313" key="2">
    <source>
        <dbReference type="EMBL" id="RRT35490.1"/>
    </source>
</evidence>
<feature type="compositionally biased region" description="Polar residues" evidence="1">
    <location>
        <begin position="1"/>
        <end position="10"/>
    </location>
</feature>
<comment type="caution">
    <text evidence="2">The sequence shown here is derived from an EMBL/GenBank/DDBJ whole genome shotgun (WGS) entry which is preliminary data.</text>
</comment>